<keyword evidence="1" id="KW-0645">Protease</keyword>
<dbReference type="InterPro" id="IPR023430">
    <property type="entry name" value="Pept_HybD-like_dom_sf"/>
</dbReference>
<name>A0ABR7MRD2_9FIRM</name>
<dbReference type="RefSeq" id="WP_249302175.1">
    <property type="nucleotide sequence ID" value="NZ_JACRSW010000001.1"/>
</dbReference>
<dbReference type="Pfam" id="PF06866">
    <property type="entry name" value="DUF1256"/>
    <property type="match status" value="1"/>
</dbReference>
<keyword evidence="1" id="KW-0378">Hydrolase</keyword>
<organism evidence="1 2">
    <name type="scientific">Jutongia hominis</name>
    <dbReference type="NCBI Taxonomy" id="2763664"/>
    <lineage>
        <taxon>Bacteria</taxon>
        <taxon>Bacillati</taxon>
        <taxon>Bacillota</taxon>
        <taxon>Clostridia</taxon>
        <taxon>Lachnospirales</taxon>
        <taxon>Lachnospiraceae</taxon>
        <taxon>Jutongia</taxon>
    </lineage>
</organism>
<dbReference type="SUPFAM" id="SSF53163">
    <property type="entry name" value="HybD-like"/>
    <property type="match status" value="1"/>
</dbReference>
<dbReference type="InterPro" id="IPR009665">
    <property type="entry name" value="YyaC"/>
</dbReference>
<evidence type="ECO:0000313" key="2">
    <source>
        <dbReference type="Proteomes" id="UP000637513"/>
    </source>
</evidence>
<reference evidence="1 2" key="1">
    <citation type="submission" date="2020-08" db="EMBL/GenBank/DDBJ databases">
        <title>Genome public.</title>
        <authorList>
            <person name="Liu C."/>
            <person name="Sun Q."/>
        </authorList>
    </citation>
    <scope>NUCLEOTIDE SEQUENCE [LARGE SCALE GENOMIC DNA]</scope>
    <source>
        <strain evidence="1 2">BX3</strain>
    </source>
</reference>
<dbReference type="GO" id="GO:0008233">
    <property type="term" value="F:peptidase activity"/>
    <property type="evidence" value="ECO:0007669"/>
    <property type="project" value="UniProtKB-KW"/>
</dbReference>
<dbReference type="GO" id="GO:0006508">
    <property type="term" value="P:proteolysis"/>
    <property type="evidence" value="ECO:0007669"/>
    <property type="project" value="UniProtKB-KW"/>
</dbReference>
<keyword evidence="2" id="KW-1185">Reference proteome</keyword>
<dbReference type="NCBIfam" id="TIGR02841">
    <property type="entry name" value="spore_YyaC"/>
    <property type="match status" value="1"/>
</dbReference>
<proteinExistence type="predicted"/>
<dbReference type="EMBL" id="JACRSW010000001">
    <property type="protein sequence ID" value="MBC8556209.1"/>
    <property type="molecule type" value="Genomic_DNA"/>
</dbReference>
<gene>
    <name evidence="1" type="primary">yyaC</name>
    <name evidence="1" type="ORF">H8700_00535</name>
</gene>
<accession>A0ABR7MRD2</accession>
<comment type="caution">
    <text evidence="1">The sequence shown here is derived from an EMBL/GenBank/DDBJ whole genome shotgun (WGS) entry which is preliminary data.</text>
</comment>
<sequence>MKIMQPADTLLYFDPAYKTALKDFTKEIRHLKKSVAKKQQTLVFFCIGSDRATGDCLGPLVGHMLLQHFSNVKKHAHFLPRIYGTLETPVHALNLEKTLEHIQNTYAVPYVVAIDASLGIAEHVGYVTYAPAPLIPGIGVQKKLPQVGDSSITGIVNRSGLNSHTTLQTTHLSTVLNSASFIATGILNAYALPAPGRHKKAVLSFF</sequence>
<dbReference type="Proteomes" id="UP000637513">
    <property type="component" value="Unassembled WGS sequence"/>
</dbReference>
<evidence type="ECO:0000313" key="1">
    <source>
        <dbReference type="EMBL" id="MBC8556209.1"/>
    </source>
</evidence>
<protein>
    <submittedName>
        <fullName evidence="1">Spore protease YyaC</fullName>
    </submittedName>
</protein>